<protein>
    <recommendedName>
        <fullName evidence="2">Ribonuclease H1 N-terminal domain-containing protein</fullName>
    </recommendedName>
</protein>
<evidence type="ECO:0000256" key="1">
    <source>
        <dbReference type="SAM" id="MobiDB-lite"/>
    </source>
</evidence>
<dbReference type="Proteomes" id="UP001218188">
    <property type="component" value="Unassembled WGS sequence"/>
</dbReference>
<feature type="region of interest" description="Disordered" evidence="1">
    <location>
        <begin position="754"/>
        <end position="840"/>
    </location>
</feature>
<dbReference type="AlphaFoldDB" id="A0AAD6X071"/>
<feature type="region of interest" description="Disordered" evidence="1">
    <location>
        <begin position="619"/>
        <end position="675"/>
    </location>
</feature>
<feature type="region of interest" description="Disordered" evidence="1">
    <location>
        <begin position="853"/>
        <end position="885"/>
    </location>
</feature>
<feature type="compositionally biased region" description="Low complexity" evidence="1">
    <location>
        <begin position="805"/>
        <end position="833"/>
    </location>
</feature>
<evidence type="ECO:0000313" key="4">
    <source>
        <dbReference type="Proteomes" id="UP001218188"/>
    </source>
</evidence>
<name>A0AAD6X071_9AGAR</name>
<evidence type="ECO:0000313" key="3">
    <source>
        <dbReference type="EMBL" id="KAJ7029961.1"/>
    </source>
</evidence>
<feature type="compositionally biased region" description="Polar residues" evidence="1">
    <location>
        <begin position="791"/>
        <end position="804"/>
    </location>
</feature>
<comment type="caution">
    <text evidence="3">The sequence shown here is derived from an EMBL/GenBank/DDBJ whole genome shotgun (WGS) entry which is preliminary data.</text>
</comment>
<proteinExistence type="predicted"/>
<keyword evidence="4" id="KW-1185">Reference proteome</keyword>
<dbReference type="InterPro" id="IPR011320">
    <property type="entry name" value="RNase_H1_N"/>
</dbReference>
<dbReference type="EMBL" id="JARJCM010000095">
    <property type="protein sequence ID" value="KAJ7029961.1"/>
    <property type="molecule type" value="Genomic_DNA"/>
</dbReference>
<accession>A0AAD6X071</accession>
<dbReference type="Pfam" id="PF01693">
    <property type="entry name" value="Cauli_VI"/>
    <property type="match status" value="1"/>
</dbReference>
<feature type="region of interest" description="Disordered" evidence="1">
    <location>
        <begin position="924"/>
        <end position="944"/>
    </location>
</feature>
<feature type="region of interest" description="Disordered" evidence="1">
    <location>
        <begin position="348"/>
        <end position="372"/>
    </location>
</feature>
<feature type="compositionally biased region" description="Low complexity" evidence="1">
    <location>
        <begin position="640"/>
        <end position="655"/>
    </location>
</feature>
<sequence>MASSPSTPSRKQVVNLRAVDLIMDDRGDKDRRYYCLPPVYGKPATKTASGGYPLHLVSQGHTVGVFYNWLEAKAQLTGFHNSSNRGYHTMDECVEAWQALCCLGLHPHPVDPAYVTIPPPQTTPFVNTSARKSTPKTAQKNSGYSPVKREKREGTPGASTAGNAQLLADLNRYCRPILDDAPSGGGSGGSPPPIPTLLNFAIRGGGIVSSSALRSQDRYLEMQRRGEEPDMPVTRSLAAASLFALDNDEEDSTGFGTTVSSKRLHLPLPDKMGRKGAAARKRACEGLAPVKPGKIGWVHGTKLPFFEAHKDEYLAAAEIKKTGDFYDQIAQLYLGKYGFNTAFEGDLPEGEDVADDVDPDEDPDSLTPEEAEERAGYFKKVRGKIAVWYKAQYGGAVEKKMKPKNFKQLFNKPELAPPAPVKPRELHWYSHHFYTERIRPRVEARWAAVSRRPNPPAIIKVRNAVTKEAWLSETEEFKAEVRSALDAAHSVALEAYGMATSGEVPTTPHEYDVALNNAAYYLQPFVDAAAERFGMNVVFLMCGPVANRGGRIEVRSVHSGMLNGLVPRIWSDFDRAGFDGAQRSFIDFTHHCFTEAQCRARALDGMAMAAEDLNHMSAAGGLSSRGDGDGDAEAGGAGNEAGPASSAAGPSGDGEQTQQPLPGSDGLYLDPRNDPIFDDPMFMQDLFTIPTGPVIGRALQQELDALSPEAREEEMLRFGWMSEESMEIENNHARNRVALARMAAGMDVSVALAVTSDDEEDETPERTPTSSTTGTGWSKGTMPATPVMMQPITTQPRAPTATSVAPTKTSTSAGSSGGTPTATPRSAPATTTPMLYPAPRPAFGINAVLQRPEENPEAEGPLNSDRPAPQPAPATSTPALYPAPRPAFGINAVLQRPEENPAAEGPLNSDRPASQPAFGINTVLQRPEENPAAEGPLNSNEREGREAGEQILMWRADDESKWQAELRSAVQAFGRATKLGSKGCVSCVEQLIELERAWKFPGKGLLAALQGGPDERPREVPDFMQVTLSSAVGPREVDGSFAQRWWNWWGVAQPEGREVDGELQAPEELEVEEWAEVAMMHGRNGMLLYVGALLWWGEAAAAEEDVDKAAVLRAEWRTVVAEVTGVLRAAVASVGAKKSTAKAKGKGKADAKAPSASKRKRADTNLDVEKENDPPQQVS</sequence>
<reference evidence="3" key="1">
    <citation type="submission" date="2023-03" db="EMBL/GenBank/DDBJ databases">
        <title>Massive genome expansion in bonnet fungi (Mycena s.s.) driven by repeated elements and novel gene families across ecological guilds.</title>
        <authorList>
            <consortium name="Lawrence Berkeley National Laboratory"/>
            <person name="Harder C.B."/>
            <person name="Miyauchi S."/>
            <person name="Viragh M."/>
            <person name="Kuo A."/>
            <person name="Thoen E."/>
            <person name="Andreopoulos B."/>
            <person name="Lu D."/>
            <person name="Skrede I."/>
            <person name="Drula E."/>
            <person name="Henrissat B."/>
            <person name="Morin E."/>
            <person name="Kohler A."/>
            <person name="Barry K."/>
            <person name="LaButti K."/>
            <person name="Morin E."/>
            <person name="Salamov A."/>
            <person name="Lipzen A."/>
            <person name="Mereny Z."/>
            <person name="Hegedus B."/>
            <person name="Baldrian P."/>
            <person name="Stursova M."/>
            <person name="Weitz H."/>
            <person name="Taylor A."/>
            <person name="Grigoriev I.V."/>
            <person name="Nagy L.G."/>
            <person name="Martin F."/>
            <person name="Kauserud H."/>
        </authorList>
    </citation>
    <scope>NUCLEOTIDE SEQUENCE</scope>
    <source>
        <strain evidence="3">CBHHK200</strain>
    </source>
</reference>
<feature type="domain" description="Ribonuclease H1 N-terminal" evidence="2">
    <location>
        <begin position="57"/>
        <end position="92"/>
    </location>
</feature>
<feature type="compositionally biased region" description="Polar residues" evidence="1">
    <location>
        <begin position="123"/>
        <end position="144"/>
    </location>
</feature>
<feature type="compositionally biased region" description="Low complexity" evidence="1">
    <location>
        <begin position="766"/>
        <end position="781"/>
    </location>
</feature>
<feature type="region of interest" description="Disordered" evidence="1">
    <location>
        <begin position="121"/>
        <end position="162"/>
    </location>
</feature>
<organism evidence="3 4">
    <name type="scientific">Mycena alexandri</name>
    <dbReference type="NCBI Taxonomy" id="1745969"/>
    <lineage>
        <taxon>Eukaryota</taxon>
        <taxon>Fungi</taxon>
        <taxon>Dikarya</taxon>
        <taxon>Basidiomycota</taxon>
        <taxon>Agaricomycotina</taxon>
        <taxon>Agaricomycetes</taxon>
        <taxon>Agaricomycetidae</taxon>
        <taxon>Agaricales</taxon>
        <taxon>Marasmiineae</taxon>
        <taxon>Mycenaceae</taxon>
        <taxon>Mycena</taxon>
    </lineage>
</organism>
<feature type="compositionally biased region" description="Basic and acidic residues" evidence="1">
    <location>
        <begin position="1162"/>
        <end position="1173"/>
    </location>
</feature>
<evidence type="ECO:0000259" key="2">
    <source>
        <dbReference type="Pfam" id="PF01693"/>
    </source>
</evidence>
<gene>
    <name evidence="3" type="ORF">C8F04DRAFT_1187135</name>
</gene>
<feature type="region of interest" description="Disordered" evidence="1">
    <location>
        <begin position="1135"/>
        <end position="1179"/>
    </location>
</feature>